<evidence type="ECO:0008006" key="3">
    <source>
        <dbReference type="Google" id="ProtNLM"/>
    </source>
</evidence>
<dbReference type="OrthoDB" id="9759959at2"/>
<proteinExistence type="predicted"/>
<dbReference type="KEGG" id="maur:BOH66_06110"/>
<dbReference type="EMBL" id="CP018762">
    <property type="protein sequence ID" value="APZ33874.1"/>
    <property type="molecule type" value="Genomic_DNA"/>
</dbReference>
<sequence>MRGGAEVVRAPGAAERHERHSAVAGMLAAAEAFDYRVPELHAGDAATDLPRPAPYPAACRPQAWSAAAAVTAWDILRA</sequence>
<evidence type="ECO:0000313" key="2">
    <source>
        <dbReference type="Proteomes" id="UP000187185"/>
    </source>
</evidence>
<dbReference type="STRING" id="36805.BOH66_06110"/>
<gene>
    <name evidence="1" type="ORF">BOH66_06110</name>
</gene>
<keyword evidence="2" id="KW-1185">Reference proteome</keyword>
<dbReference type="Proteomes" id="UP000187185">
    <property type="component" value="Chromosome"/>
</dbReference>
<organism evidence="1 2">
    <name type="scientific">Microbacterium aurum</name>
    <dbReference type="NCBI Taxonomy" id="36805"/>
    <lineage>
        <taxon>Bacteria</taxon>
        <taxon>Bacillati</taxon>
        <taxon>Actinomycetota</taxon>
        <taxon>Actinomycetes</taxon>
        <taxon>Micrococcales</taxon>
        <taxon>Microbacteriaceae</taxon>
        <taxon>Microbacterium</taxon>
    </lineage>
</organism>
<reference evidence="1 2" key="1">
    <citation type="submission" date="2016-12" db="EMBL/GenBank/DDBJ databases">
        <title>Complete genome sequence of Microbacterium aurum KACC 15219.</title>
        <authorList>
            <person name="Jung Y."/>
            <person name="Shin J.-H."/>
            <person name="Lee Y.-J."/>
            <person name="Yi H."/>
            <person name="Bahn Y.-S."/>
            <person name="Kim J.F."/>
            <person name="Lee D.-W."/>
        </authorList>
    </citation>
    <scope>NUCLEOTIDE SEQUENCE [LARGE SCALE GENOMIC DNA]</scope>
    <source>
        <strain evidence="1 2">KACC 15219</strain>
    </source>
</reference>
<name>A0A1P8U6Z0_9MICO</name>
<dbReference type="AlphaFoldDB" id="A0A1P8U6Z0"/>
<protein>
    <recommendedName>
        <fullName evidence="3">Glycogen debranching enzyme C-terminal domain-containing protein</fullName>
    </recommendedName>
</protein>
<evidence type="ECO:0000313" key="1">
    <source>
        <dbReference type="EMBL" id="APZ33874.1"/>
    </source>
</evidence>
<accession>A0A1P8U6Z0</accession>